<dbReference type="InterPro" id="IPR002347">
    <property type="entry name" value="SDR_fam"/>
</dbReference>
<name>A0A495MJT6_9FLAO</name>
<comment type="similarity">
    <text evidence="1 3">Belongs to the short-chain dehydrogenases/reductases (SDR) family.</text>
</comment>
<sequence length="251" mass="26897">MDEKNNFNGTIAGRIILITGGTTGIGRSTAHLLAGLGAKIFITGRHQEQLDETIGDAKTKYPDALLSGITSDLSSEQGVEEVFRALESEFGDIDILINNAGLAAESAGEGNYEKWSYIVNTNLLSYIACTNAAIKRMKAKKNGHIVNVGSMSAEIRETGSSVYVATKSGIQGFTAALRKEVNPHDIKVTLIEPGAVNTDMQPGTSIEKQDKVAAKEMLNASDIAESILFCLTRSKGCDVVSMQVRPLKQFI</sequence>
<evidence type="ECO:0000256" key="3">
    <source>
        <dbReference type="RuleBase" id="RU000363"/>
    </source>
</evidence>
<dbReference type="InterPro" id="IPR036291">
    <property type="entry name" value="NAD(P)-bd_dom_sf"/>
</dbReference>
<dbReference type="PANTHER" id="PTHR42901">
    <property type="entry name" value="ALCOHOL DEHYDROGENASE"/>
    <property type="match status" value="1"/>
</dbReference>
<evidence type="ECO:0000313" key="4">
    <source>
        <dbReference type="EMBL" id="RKS25610.1"/>
    </source>
</evidence>
<keyword evidence="2" id="KW-0560">Oxidoreductase</keyword>
<evidence type="ECO:0000256" key="2">
    <source>
        <dbReference type="ARBA" id="ARBA00023002"/>
    </source>
</evidence>
<dbReference type="PRINTS" id="PR00081">
    <property type="entry name" value="GDHRDH"/>
</dbReference>
<proteinExistence type="inferred from homology"/>
<evidence type="ECO:0000313" key="5">
    <source>
        <dbReference type="Proteomes" id="UP000277579"/>
    </source>
</evidence>
<dbReference type="InterPro" id="IPR020904">
    <property type="entry name" value="Sc_DH/Rdtase_CS"/>
</dbReference>
<dbReference type="Gene3D" id="3.40.50.720">
    <property type="entry name" value="NAD(P)-binding Rossmann-like Domain"/>
    <property type="match status" value="1"/>
</dbReference>
<dbReference type="GO" id="GO:0016616">
    <property type="term" value="F:oxidoreductase activity, acting on the CH-OH group of donors, NAD or NADP as acceptor"/>
    <property type="evidence" value="ECO:0007669"/>
    <property type="project" value="UniProtKB-ARBA"/>
</dbReference>
<evidence type="ECO:0000256" key="1">
    <source>
        <dbReference type="ARBA" id="ARBA00006484"/>
    </source>
</evidence>
<reference evidence="4 5" key="1">
    <citation type="submission" date="2018-10" db="EMBL/GenBank/DDBJ databases">
        <title>Genomic Encyclopedia of Archaeal and Bacterial Type Strains, Phase II (KMG-II): from individual species to whole genera.</title>
        <authorList>
            <person name="Goeker M."/>
        </authorList>
    </citation>
    <scope>NUCLEOTIDE SEQUENCE [LARGE SCALE GENOMIC DNA]</scope>
    <source>
        <strain evidence="4 5">DSM 29537</strain>
    </source>
</reference>
<keyword evidence="5" id="KW-1185">Reference proteome</keyword>
<dbReference type="EMBL" id="RBLC01000001">
    <property type="protein sequence ID" value="RKS25610.1"/>
    <property type="molecule type" value="Genomic_DNA"/>
</dbReference>
<dbReference type="OrthoDB" id="658698at2"/>
<comment type="caution">
    <text evidence="4">The sequence shown here is derived from an EMBL/GenBank/DDBJ whole genome shotgun (WGS) entry which is preliminary data.</text>
</comment>
<dbReference type="CDD" id="cd05233">
    <property type="entry name" value="SDR_c"/>
    <property type="match status" value="1"/>
</dbReference>
<dbReference type="FunFam" id="3.40.50.720:FF:000047">
    <property type="entry name" value="NADP-dependent L-serine/L-allo-threonine dehydrogenase"/>
    <property type="match status" value="1"/>
</dbReference>
<gene>
    <name evidence="4" type="ORF">CLV94_0648</name>
</gene>
<accession>A0A495MJT6</accession>
<dbReference type="RefSeq" id="WP_121374995.1">
    <property type="nucleotide sequence ID" value="NZ_RBLC01000001.1"/>
</dbReference>
<dbReference type="Proteomes" id="UP000277579">
    <property type="component" value="Unassembled WGS sequence"/>
</dbReference>
<dbReference type="PANTHER" id="PTHR42901:SF1">
    <property type="entry name" value="ALCOHOL DEHYDROGENASE"/>
    <property type="match status" value="1"/>
</dbReference>
<dbReference type="PROSITE" id="PS00061">
    <property type="entry name" value="ADH_SHORT"/>
    <property type="match status" value="1"/>
</dbReference>
<dbReference type="AlphaFoldDB" id="A0A495MJT6"/>
<organism evidence="4 5">
    <name type="scientific">Flavobacterium endophyticum</name>
    <dbReference type="NCBI Taxonomy" id="1540163"/>
    <lineage>
        <taxon>Bacteria</taxon>
        <taxon>Pseudomonadati</taxon>
        <taxon>Bacteroidota</taxon>
        <taxon>Flavobacteriia</taxon>
        <taxon>Flavobacteriales</taxon>
        <taxon>Flavobacteriaceae</taxon>
        <taxon>Flavobacterium</taxon>
    </lineage>
</organism>
<protein>
    <submittedName>
        <fullName evidence="4">NADP-dependent 3-hydroxy acid dehydrogenase YdfG</fullName>
    </submittedName>
</protein>
<dbReference type="PRINTS" id="PR00080">
    <property type="entry name" value="SDRFAMILY"/>
</dbReference>
<dbReference type="SUPFAM" id="SSF51735">
    <property type="entry name" value="NAD(P)-binding Rossmann-fold domains"/>
    <property type="match status" value="1"/>
</dbReference>
<dbReference type="Pfam" id="PF00106">
    <property type="entry name" value="adh_short"/>
    <property type="match status" value="1"/>
</dbReference>